<dbReference type="PANTHER" id="PTHR40112">
    <property type="entry name" value="H2HPP ISOMERASE"/>
    <property type="match status" value="1"/>
</dbReference>
<dbReference type="PIRSF" id="PIRSF029883">
    <property type="entry name" value="KdgF"/>
    <property type="match status" value="1"/>
</dbReference>
<gene>
    <name evidence="2" type="ORF">ENM11_08080</name>
</gene>
<organism evidence="2">
    <name type="scientific">Caldiarchaeum subterraneum</name>
    <dbReference type="NCBI Taxonomy" id="311458"/>
    <lineage>
        <taxon>Archaea</taxon>
        <taxon>Nitrososphaerota</taxon>
        <taxon>Candidatus Caldarchaeales</taxon>
        <taxon>Candidatus Caldarchaeaceae</taxon>
        <taxon>Candidatus Caldarchaeum</taxon>
    </lineage>
</organism>
<dbReference type="InterPro" id="IPR025499">
    <property type="entry name" value="KdgF"/>
</dbReference>
<evidence type="ECO:0000313" key="2">
    <source>
        <dbReference type="EMBL" id="HHK69084.1"/>
    </source>
</evidence>
<feature type="domain" description="Cupin type-2" evidence="1">
    <location>
        <begin position="9"/>
        <end position="67"/>
    </location>
</feature>
<comment type="caution">
    <text evidence="2">The sequence shown here is derived from an EMBL/GenBank/DDBJ whole genome shotgun (WGS) entry which is preliminary data.</text>
</comment>
<dbReference type="AlphaFoldDB" id="A0A7C5LBI8"/>
<dbReference type="Gene3D" id="2.60.120.10">
    <property type="entry name" value="Jelly Rolls"/>
    <property type="match status" value="1"/>
</dbReference>
<dbReference type="PANTHER" id="PTHR40112:SF1">
    <property type="entry name" value="H2HPP ISOMERASE"/>
    <property type="match status" value="1"/>
</dbReference>
<dbReference type="InterPro" id="IPR013096">
    <property type="entry name" value="Cupin_2"/>
</dbReference>
<accession>A0A7C5LBI8</accession>
<dbReference type="InterPro" id="IPR052535">
    <property type="entry name" value="Bacilysin_H2HPP_isomerase"/>
</dbReference>
<name>A0A7C5LBI8_CALS0</name>
<dbReference type="InterPro" id="IPR014710">
    <property type="entry name" value="RmlC-like_jellyroll"/>
</dbReference>
<proteinExistence type="predicted"/>
<dbReference type="EMBL" id="DRWN01000068">
    <property type="protein sequence ID" value="HHK69084.1"/>
    <property type="molecule type" value="Genomic_DNA"/>
</dbReference>
<dbReference type="Pfam" id="PF07883">
    <property type="entry name" value="Cupin_2"/>
    <property type="match status" value="1"/>
</dbReference>
<protein>
    <submittedName>
        <fullName evidence="2">Cupin domain-containing protein</fullName>
    </submittedName>
</protein>
<sequence>MMLAQFWIRKGAKVAMHRHHNEQISLVLSGAMKFVLENGSEHLVREGGVFVIPSNVVHAAEAVEDSVVVDVFSPPRDDWLRGDDAYLRRS</sequence>
<evidence type="ECO:0000259" key="1">
    <source>
        <dbReference type="Pfam" id="PF07883"/>
    </source>
</evidence>
<reference evidence="2" key="1">
    <citation type="journal article" date="2020" name="mSystems">
        <title>Genome- and Community-Level Interaction Insights into Carbon Utilization and Element Cycling Functions of Hydrothermarchaeota in Hydrothermal Sediment.</title>
        <authorList>
            <person name="Zhou Z."/>
            <person name="Liu Y."/>
            <person name="Xu W."/>
            <person name="Pan J."/>
            <person name="Luo Z.H."/>
            <person name="Li M."/>
        </authorList>
    </citation>
    <scope>NUCLEOTIDE SEQUENCE [LARGE SCALE GENOMIC DNA]</scope>
    <source>
        <strain evidence="2">SpSt-1056</strain>
    </source>
</reference>
<dbReference type="InterPro" id="IPR011051">
    <property type="entry name" value="RmlC_Cupin_sf"/>
</dbReference>
<dbReference type="CDD" id="cd02238">
    <property type="entry name" value="cupin_KdgF"/>
    <property type="match status" value="1"/>
</dbReference>
<dbReference type="SUPFAM" id="SSF51182">
    <property type="entry name" value="RmlC-like cupins"/>
    <property type="match status" value="1"/>
</dbReference>